<keyword evidence="2" id="KW-0349">Heme</keyword>
<dbReference type="Gene3D" id="1.20.950.20">
    <property type="entry name" value="Transmembrane di-heme cytochromes, Chain C"/>
    <property type="match status" value="1"/>
</dbReference>
<keyword evidence="7" id="KW-1133">Transmembrane helix</keyword>
<accession>A0A8J6YBR7</accession>
<dbReference type="SUPFAM" id="SSF81342">
    <property type="entry name" value="Transmembrane di-heme cytochromes"/>
    <property type="match status" value="1"/>
</dbReference>
<name>A0A8J6YBR7_9BACT</name>
<evidence type="ECO:0008006" key="11">
    <source>
        <dbReference type="Google" id="ProtNLM"/>
    </source>
</evidence>
<evidence type="ECO:0000256" key="5">
    <source>
        <dbReference type="ARBA" id="ARBA00022982"/>
    </source>
</evidence>
<protein>
    <recommendedName>
        <fullName evidence="11">Tetrahaem cytochrome domain-containing protein</fullName>
    </recommendedName>
</protein>
<dbReference type="InterPro" id="IPR036280">
    <property type="entry name" value="Multihaem_cyt_sf"/>
</dbReference>
<gene>
    <name evidence="9" type="ORF">IFJ97_06070</name>
</gene>
<keyword evidence="7" id="KW-0812">Transmembrane</keyword>
<feature type="chain" id="PRO_5035174861" description="Tetrahaem cytochrome domain-containing protein" evidence="8">
    <location>
        <begin position="21"/>
        <end position="404"/>
    </location>
</feature>
<keyword evidence="4 8" id="KW-0732">Signal</keyword>
<dbReference type="GO" id="GO:0046872">
    <property type="term" value="F:metal ion binding"/>
    <property type="evidence" value="ECO:0007669"/>
    <property type="project" value="UniProtKB-KW"/>
</dbReference>
<evidence type="ECO:0000313" key="9">
    <source>
        <dbReference type="EMBL" id="MBD3870910.1"/>
    </source>
</evidence>
<keyword evidence="3" id="KW-0479">Metal-binding</keyword>
<evidence type="ECO:0000256" key="8">
    <source>
        <dbReference type="SAM" id="SignalP"/>
    </source>
</evidence>
<evidence type="ECO:0000256" key="4">
    <source>
        <dbReference type="ARBA" id="ARBA00022729"/>
    </source>
</evidence>
<sequence length="404" mass="44081">MLIPAAVAVCILIGAGLAGAQEEEYEPIDSSVCADCHEASRHGSAFSDDITHSVHDGLDCLDCHVDRDTVPHRELEETFYPGCQGCRTCHEDASETYQAHGRARLGSCEDMPQCSDCHGDHDILPSTAKRSSVHPTNLPETCGRCHENLDITTKYDILIDHPIQIYARSVHGKATRGGIYVAASCNDCHSSGGSAHKILSPGSPGRLTTFIDSYHGLKSKAGDTHVANCASCHGVHRILPASDPTSTVNPANLKHTCGECHPNISEGMASTPIHGIGGQGLRTPIADVVEKIYIVAIVVIIGLMVLHWLIDLQRHLRDVLAKRPQVLRMRADEVVQHALLAVSFISLVISGFALRYDQGFVSRFFFGWEGGFEVRGTLHRIWAVVFMGTIVWHVLYLFSSRGRR</sequence>
<keyword evidence="7" id="KW-0472">Membrane</keyword>
<evidence type="ECO:0000256" key="3">
    <source>
        <dbReference type="ARBA" id="ARBA00022723"/>
    </source>
</evidence>
<keyword evidence="6" id="KW-0408">Iron</keyword>
<dbReference type="InterPro" id="IPR038266">
    <property type="entry name" value="NapC/NirT_cytc_sf"/>
</dbReference>
<evidence type="ECO:0000256" key="1">
    <source>
        <dbReference type="ARBA" id="ARBA00022448"/>
    </source>
</evidence>
<keyword evidence="1" id="KW-0813">Transport</keyword>
<evidence type="ECO:0000313" key="10">
    <source>
        <dbReference type="Proteomes" id="UP000598633"/>
    </source>
</evidence>
<dbReference type="InterPro" id="IPR051829">
    <property type="entry name" value="Multiheme_Cytochr_ET"/>
</dbReference>
<feature type="signal peptide" evidence="8">
    <location>
        <begin position="1"/>
        <end position="20"/>
    </location>
</feature>
<dbReference type="PANTHER" id="PTHR35038">
    <property type="entry name" value="DISSIMILATORY SULFITE REDUCTASE SIRA"/>
    <property type="match status" value="1"/>
</dbReference>
<keyword evidence="5" id="KW-0249">Electron transport</keyword>
<dbReference type="InterPro" id="IPR016174">
    <property type="entry name" value="Di-haem_cyt_TM"/>
</dbReference>
<dbReference type="AlphaFoldDB" id="A0A8J6YBR7"/>
<dbReference type="SUPFAM" id="SSF48695">
    <property type="entry name" value="Multiheme cytochromes"/>
    <property type="match status" value="1"/>
</dbReference>
<dbReference type="Gene3D" id="1.10.3820.10">
    <property type="entry name" value="Di-heme elbow motif domain"/>
    <property type="match status" value="2"/>
</dbReference>
<reference evidence="9 10" key="1">
    <citation type="submission" date="2020-08" db="EMBL/GenBank/DDBJ databases">
        <title>Acidobacteriota in marine sediments use diverse sulfur dissimilation pathways.</title>
        <authorList>
            <person name="Wasmund K."/>
        </authorList>
    </citation>
    <scope>NUCLEOTIDE SEQUENCE [LARGE SCALE GENOMIC DNA]</scope>
    <source>
        <strain evidence="9">MAG AM3-A</strain>
    </source>
</reference>
<dbReference type="EMBL" id="JACXWA010000103">
    <property type="protein sequence ID" value="MBD3870910.1"/>
    <property type="molecule type" value="Genomic_DNA"/>
</dbReference>
<organism evidence="9 10">
    <name type="scientific">Candidatus Sulfomarinibacter kjeldsenii</name>
    <dbReference type="NCBI Taxonomy" id="2885994"/>
    <lineage>
        <taxon>Bacteria</taxon>
        <taxon>Pseudomonadati</taxon>
        <taxon>Acidobacteriota</taxon>
        <taxon>Thermoanaerobaculia</taxon>
        <taxon>Thermoanaerobaculales</taxon>
        <taxon>Candidatus Sulfomarinibacteraceae</taxon>
        <taxon>Candidatus Sulfomarinibacter</taxon>
    </lineage>
</organism>
<feature type="transmembrane region" description="Helical" evidence="7">
    <location>
        <begin position="292"/>
        <end position="313"/>
    </location>
</feature>
<feature type="transmembrane region" description="Helical" evidence="7">
    <location>
        <begin position="381"/>
        <end position="398"/>
    </location>
</feature>
<feature type="transmembrane region" description="Helical" evidence="7">
    <location>
        <begin position="334"/>
        <end position="354"/>
    </location>
</feature>
<evidence type="ECO:0000256" key="2">
    <source>
        <dbReference type="ARBA" id="ARBA00022617"/>
    </source>
</evidence>
<dbReference type="GO" id="GO:0016020">
    <property type="term" value="C:membrane"/>
    <property type="evidence" value="ECO:0007669"/>
    <property type="project" value="InterPro"/>
</dbReference>
<evidence type="ECO:0000256" key="7">
    <source>
        <dbReference type="SAM" id="Phobius"/>
    </source>
</evidence>
<evidence type="ECO:0000256" key="6">
    <source>
        <dbReference type="ARBA" id="ARBA00023004"/>
    </source>
</evidence>
<proteinExistence type="predicted"/>
<dbReference type="GO" id="GO:0022904">
    <property type="term" value="P:respiratory electron transport chain"/>
    <property type="evidence" value="ECO:0007669"/>
    <property type="project" value="InterPro"/>
</dbReference>
<dbReference type="Proteomes" id="UP000598633">
    <property type="component" value="Unassembled WGS sequence"/>
</dbReference>
<feature type="non-terminal residue" evidence="9">
    <location>
        <position position="404"/>
    </location>
</feature>
<comment type="caution">
    <text evidence="9">The sequence shown here is derived from an EMBL/GenBank/DDBJ whole genome shotgun (WGS) entry which is preliminary data.</text>
</comment>